<dbReference type="FunFam" id="2.10.90.10:FF:000001">
    <property type="entry name" value="Bone morphogenetic protein 4"/>
    <property type="match status" value="1"/>
</dbReference>
<evidence type="ECO:0000256" key="4">
    <source>
        <dbReference type="ARBA" id="ARBA00022729"/>
    </source>
</evidence>
<reference evidence="10" key="2">
    <citation type="submission" date="2023-03" db="EMBL/GenBank/DDBJ databases">
        <authorList>
            <person name="Inwood S.N."/>
            <person name="Skelly J.G."/>
            <person name="Guhlin J."/>
            <person name="Harrop T.W.R."/>
            <person name="Goldson S.G."/>
            <person name="Dearden P.K."/>
        </authorList>
    </citation>
    <scope>NUCLEOTIDE SEQUENCE</scope>
    <source>
        <strain evidence="10">Lincoln</strain>
        <tissue evidence="10">Whole body</tissue>
    </source>
</reference>
<evidence type="ECO:0000256" key="8">
    <source>
        <dbReference type="RuleBase" id="RU000354"/>
    </source>
</evidence>
<evidence type="ECO:0000313" key="11">
    <source>
        <dbReference type="Proteomes" id="UP001168972"/>
    </source>
</evidence>
<dbReference type="InterPro" id="IPR001111">
    <property type="entry name" value="TGF-b_propeptide"/>
</dbReference>
<dbReference type="PROSITE" id="PS51362">
    <property type="entry name" value="TGF_BETA_2"/>
    <property type="match status" value="1"/>
</dbReference>
<dbReference type="Pfam" id="PF00019">
    <property type="entry name" value="TGF_beta"/>
    <property type="match status" value="1"/>
</dbReference>
<reference evidence="10" key="1">
    <citation type="journal article" date="2023" name="bioRxiv">
        <title>Scaffold-level genome assemblies of two parasitoid biocontrol wasps reveal the parthenogenesis mechanism and an associated novel virus.</title>
        <authorList>
            <person name="Inwood S."/>
            <person name="Skelly J."/>
            <person name="Guhlin J."/>
            <person name="Harrop T."/>
            <person name="Goldson S."/>
            <person name="Dearden P."/>
        </authorList>
    </citation>
    <scope>NUCLEOTIDE SEQUENCE</scope>
    <source>
        <strain evidence="10">Lincoln</strain>
        <tissue evidence="10">Whole body</tissue>
    </source>
</reference>
<accession>A0AA39KPM2</accession>
<dbReference type="Pfam" id="PF00688">
    <property type="entry name" value="TGFb_propeptide"/>
    <property type="match status" value="1"/>
</dbReference>
<evidence type="ECO:0000259" key="9">
    <source>
        <dbReference type="PROSITE" id="PS51362"/>
    </source>
</evidence>
<dbReference type="PRINTS" id="PR00669">
    <property type="entry name" value="INHIBINA"/>
</dbReference>
<keyword evidence="3" id="KW-0964">Secreted</keyword>
<dbReference type="Gene3D" id="2.60.120.970">
    <property type="match status" value="1"/>
</dbReference>
<comment type="similarity">
    <text evidence="2 8">Belongs to the TGF-beta family.</text>
</comment>
<name>A0AA39KPM2_MICHY</name>
<dbReference type="GO" id="GO:0008083">
    <property type="term" value="F:growth factor activity"/>
    <property type="evidence" value="ECO:0007669"/>
    <property type="project" value="UniProtKB-KW"/>
</dbReference>
<evidence type="ECO:0000256" key="5">
    <source>
        <dbReference type="ARBA" id="ARBA00023030"/>
    </source>
</evidence>
<organism evidence="10 11">
    <name type="scientific">Microctonus hyperodae</name>
    <name type="common">Parasitoid wasp</name>
    <dbReference type="NCBI Taxonomy" id="165561"/>
    <lineage>
        <taxon>Eukaryota</taxon>
        <taxon>Metazoa</taxon>
        <taxon>Ecdysozoa</taxon>
        <taxon>Arthropoda</taxon>
        <taxon>Hexapoda</taxon>
        <taxon>Insecta</taxon>
        <taxon>Pterygota</taxon>
        <taxon>Neoptera</taxon>
        <taxon>Endopterygota</taxon>
        <taxon>Hymenoptera</taxon>
        <taxon>Apocrita</taxon>
        <taxon>Ichneumonoidea</taxon>
        <taxon>Braconidae</taxon>
        <taxon>Euphorinae</taxon>
        <taxon>Microctonus</taxon>
    </lineage>
</organism>
<dbReference type="InterPro" id="IPR017948">
    <property type="entry name" value="TGFb_CS"/>
</dbReference>
<dbReference type="SUPFAM" id="SSF57501">
    <property type="entry name" value="Cystine-knot cytokines"/>
    <property type="match status" value="1"/>
</dbReference>
<evidence type="ECO:0000256" key="3">
    <source>
        <dbReference type="ARBA" id="ARBA00022525"/>
    </source>
</evidence>
<dbReference type="PANTHER" id="PTHR11848:SF298">
    <property type="entry name" value="DAWDLE, ISOFORM A"/>
    <property type="match status" value="1"/>
</dbReference>
<feature type="domain" description="TGF-beta family profile" evidence="9">
    <location>
        <begin position="243"/>
        <end position="360"/>
    </location>
</feature>
<dbReference type="GO" id="GO:0005125">
    <property type="term" value="F:cytokine activity"/>
    <property type="evidence" value="ECO:0007669"/>
    <property type="project" value="TreeGrafter"/>
</dbReference>
<sequence>MAKSPLGSFPTSLSLLSLENSELYNRRMGNSRDNLMKRQLSIDLHKSQDEDLDIHVDYEELLDWENPPELPERNYSVISNVYNLAPANNASNSKKVTEMKNCRQSSNHLTGFSPAACFTFNLPTEIQFSDVTSADLWFYKENDENDIYGQTFVLSELDHWDQGGSFEKNTIMAIFETSIGEGWVKTDVAFTVKKWVERRTLNHAIQIACSTCSIDRETAPVSTELTLKPFLVIHTSPLPQKNRPKRNSNCLPEMKECCRDQLYISFEEIGWSDWILHPSGYHAYFCRGSCSSVTSLTISGSAYNNILRKWLMKNGNGRSDIVPCCSPTQLSPIQLLYVDSNNTITQKTLPNMVVEACGCM</sequence>
<dbReference type="AlphaFoldDB" id="A0AA39KPM2"/>
<dbReference type="PANTHER" id="PTHR11848">
    <property type="entry name" value="TGF-BETA FAMILY"/>
    <property type="match status" value="1"/>
</dbReference>
<dbReference type="Proteomes" id="UP001168972">
    <property type="component" value="Unassembled WGS sequence"/>
</dbReference>
<dbReference type="Gene3D" id="2.10.90.10">
    <property type="entry name" value="Cystine-knot cytokines"/>
    <property type="match status" value="1"/>
</dbReference>
<comment type="subcellular location">
    <subcellularLocation>
        <location evidence="1">Secreted</location>
    </subcellularLocation>
</comment>
<dbReference type="InterPro" id="IPR029034">
    <property type="entry name" value="Cystine-knot_cytokine"/>
</dbReference>
<evidence type="ECO:0000256" key="2">
    <source>
        <dbReference type="ARBA" id="ARBA00006656"/>
    </source>
</evidence>
<dbReference type="InterPro" id="IPR015615">
    <property type="entry name" value="TGF-beta-rel"/>
</dbReference>
<keyword evidence="4" id="KW-0732">Signal</keyword>
<dbReference type="SMART" id="SM00204">
    <property type="entry name" value="TGFB"/>
    <property type="match status" value="1"/>
</dbReference>
<keyword evidence="5 8" id="KW-0339">Growth factor</keyword>
<protein>
    <recommendedName>
        <fullName evidence="9">TGF-beta family profile domain-containing protein</fullName>
    </recommendedName>
</protein>
<evidence type="ECO:0000313" key="10">
    <source>
        <dbReference type="EMBL" id="KAK0169062.1"/>
    </source>
</evidence>
<comment type="caution">
    <text evidence="10">The sequence shown here is derived from an EMBL/GenBank/DDBJ whole genome shotgun (WGS) entry which is preliminary data.</text>
</comment>
<dbReference type="CDD" id="cd13752">
    <property type="entry name" value="TGF_beta_INHB"/>
    <property type="match status" value="1"/>
</dbReference>
<evidence type="ECO:0000256" key="1">
    <source>
        <dbReference type="ARBA" id="ARBA00004613"/>
    </source>
</evidence>
<dbReference type="GO" id="GO:0005615">
    <property type="term" value="C:extracellular space"/>
    <property type="evidence" value="ECO:0007669"/>
    <property type="project" value="TreeGrafter"/>
</dbReference>
<proteinExistence type="inferred from homology"/>
<evidence type="ECO:0000256" key="7">
    <source>
        <dbReference type="ARBA" id="ARBA00023180"/>
    </source>
</evidence>
<dbReference type="PROSITE" id="PS00250">
    <property type="entry name" value="TGF_BETA_1"/>
    <property type="match status" value="1"/>
</dbReference>
<evidence type="ECO:0000256" key="6">
    <source>
        <dbReference type="ARBA" id="ARBA00023157"/>
    </source>
</evidence>
<dbReference type="EMBL" id="JAQQBR010001831">
    <property type="protein sequence ID" value="KAK0169062.1"/>
    <property type="molecule type" value="Genomic_DNA"/>
</dbReference>
<keyword evidence="6" id="KW-1015">Disulfide bond</keyword>
<keyword evidence="7" id="KW-0325">Glycoprotein</keyword>
<gene>
    <name evidence="10" type="ORF">PV327_002808</name>
</gene>
<dbReference type="InterPro" id="IPR001839">
    <property type="entry name" value="TGF-b_C"/>
</dbReference>
<keyword evidence="11" id="KW-1185">Reference proteome</keyword>